<evidence type="ECO:0000313" key="3">
    <source>
        <dbReference type="EMBL" id="NVD28484.1"/>
    </source>
</evidence>
<proteinExistence type="predicted"/>
<reference evidence="3 4" key="1">
    <citation type="submission" date="2020-06" db="EMBL/GenBank/DDBJ databases">
        <authorList>
            <person name="Kim S.-J."/>
            <person name="Park S.-J."/>
        </authorList>
    </citation>
    <scope>NUCLEOTIDE SEQUENCE [LARGE SCALE GENOMIC DNA]</scope>
    <source>
        <strain evidence="3 4">SW-151</strain>
    </source>
</reference>
<evidence type="ECO:0000313" key="4">
    <source>
        <dbReference type="Proteomes" id="UP000652427"/>
    </source>
</evidence>
<dbReference type="RefSeq" id="WP_176279927.1">
    <property type="nucleotide sequence ID" value="NZ_JABWMH010000003.1"/>
</dbReference>
<name>A0ABX2N472_9SPHN</name>
<feature type="coiled-coil region" evidence="1">
    <location>
        <begin position="148"/>
        <end position="201"/>
    </location>
</feature>
<feature type="signal peptide" evidence="2">
    <location>
        <begin position="1"/>
        <end position="29"/>
    </location>
</feature>
<feature type="chain" id="PRO_5046954795" description="DUF1311 domain-containing protein" evidence="2">
    <location>
        <begin position="30"/>
        <end position="210"/>
    </location>
</feature>
<keyword evidence="4" id="KW-1185">Reference proteome</keyword>
<gene>
    <name evidence="3" type="ORF">HUO14_11275</name>
</gene>
<keyword evidence="2" id="KW-0732">Signal</keyword>
<organism evidence="3 4">
    <name type="scientific">Parasphingorhabdus flavimaris</name>
    <dbReference type="NCBI Taxonomy" id="266812"/>
    <lineage>
        <taxon>Bacteria</taxon>
        <taxon>Pseudomonadati</taxon>
        <taxon>Pseudomonadota</taxon>
        <taxon>Alphaproteobacteria</taxon>
        <taxon>Sphingomonadales</taxon>
        <taxon>Sphingomonadaceae</taxon>
        <taxon>Parasphingorhabdus</taxon>
    </lineage>
</organism>
<keyword evidence="1" id="KW-0175">Coiled coil</keyword>
<evidence type="ECO:0000256" key="1">
    <source>
        <dbReference type="SAM" id="Coils"/>
    </source>
</evidence>
<accession>A0ABX2N472</accession>
<protein>
    <recommendedName>
        <fullName evidence="5">DUF1311 domain-containing protein</fullName>
    </recommendedName>
</protein>
<dbReference type="Proteomes" id="UP000652427">
    <property type="component" value="Unassembled WGS sequence"/>
</dbReference>
<comment type="caution">
    <text evidence="3">The sequence shown here is derived from an EMBL/GenBank/DDBJ whole genome shotgun (WGS) entry which is preliminary data.</text>
</comment>
<evidence type="ECO:0000256" key="2">
    <source>
        <dbReference type="SAM" id="SignalP"/>
    </source>
</evidence>
<evidence type="ECO:0008006" key="5">
    <source>
        <dbReference type="Google" id="ProtNLM"/>
    </source>
</evidence>
<sequence>MKGLNMWHGKIFCFSALLTALFSSGTATAQEPDIDCESAKRYLVEQYDRSDPATNEKYYEIWSSAQCVRARENAELHVDPDIASNEQFIRSLSQDYDARLAQLPAICQSIVDNRWSQASEKFRLQQKKSELLASCIRNRQHSVRAEYLNRLNKEAAAQFVEKQRLNREQIAADEAADAMRRAEYEKKMEQWRDAVKRCEAGDVRYCSSGL</sequence>
<dbReference type="EMBL" id="JABWMH010000003">
    <property type="protein sequence ID" value="NVD28484.1"/>
    <property type="molecule type" value="Genomic_DNA"/>
</dbReference>